<dbReference type="EMBL" id="JACKWZ010000012">
    <property type="protein sequence ID" value="KAF9422935.1"/>
    <property type="molecule type" value="Genomic_DNA"/>
</dbReference>
<proteinExistence type="predicted"/>
<comment type="caution">
    <text evidence="3">The sequence shown here is derived from an EMBL/GenBank/DDBJ whole genome shotgun (WGS) entry which is preliminary data.</text>
</comment>
<feature type="region of interest" description="Disordered" evidence="2">
    <location>
        <begin position="611"/>
        <end position="631"/>
    </location>
</feature>
<gene>
    <name evidence="3" type="ORF">HW555_001478</name>
</gene>
<keyword evidence="1" id="KW-0175">Coiled coil</keyword>
<evidence type="ECO:0000256" key="1">
    <source>
        <dbReference type="SAM" id="Coils"/>
    </source>
</evidence>
<evidence type="ECO:0000256" key="2">
    <source>
        <dbReference type="SAM" id="MobiDB-lite"/>
    </source>
</evidence>
<dbReference type="AlphaFoldDB" id="A0A835LB36"/>
<evidence type="ECO:0000313" key="3">
    <source>
        <dbReference type="EMBL" id="KAF9422935.1"/>
    </source>
</evidence>
<organism evidence="3 4">
    <name type="scientific">Spodoptera exigua</name>
    <name type="common">Beet armyworm</name>
    <name type="synonym">Noctua fulgens</name>
    <dbReference type="NCBI Taxonomy" id="7107"/>
    <lineage>
        <taxon>Eukaryota</taxon>
        <taxon>Metazoa</taxon>
        <taxon>Ecdysozoa</taxon>
        <taxon>Arthropoda</taxon>
        <taxon>Hexapoda</taxon>
        <taxon>Insecta</taxon>
        <taxon>Pterygota</taxon>
        <taxon>Neoptera</taxon>
        <taxon>Endopterygota</taxon>
        <taxon>Lepidoptera</taxon>
        <taxon>Glossata</taxon>
        <taxon>Ditrysia</taxon>
        <taxon>Noctuoidea</taxon>
        <taxon>Noctuidae</taxon>
        <taxon>Amphipyrinae</taxon>
        <taxon>Spodoptera</taxon>
    </lineage>
</organism>
<keyword evidence="4" id="KW-1185">Reference proteome</keyword>
<dbReference type="PANTHER" id="PTHR46601">
    <property type="entry name" value="ULP_PROTEASE DOMAIN-CONTAINING PROTEIN"/>
    <property type="match status" value="1"/>
</dbReference>
<reference evidence="3" key="1">
    <citation type="submission" date="2020-08" db="EMBL/GenBank/DDBJ databases">
        <title>Spodoptera exigua strain:BAW_Kor-Di-RS1 Genome sequencing and assembly.</title>
        <authorList>
            <person name="Kim J."/>
            <person name="Nam H.Y."/>
            <person name="Kwon M."/>
            <person name="Choi J.H."/>
            <person name="Cho S.R."/>
            <person name="Kim G.-H."/>
        </authorList>
    </citation>
    <scope>NUCLEOTIDE SEQUENCE</scope>
    <source>
        <strain evidence="3">BAW_Kor-Di-RS1</strain>
        <tissue evidence="3">Whole-body</tissue>
    </source>
</reference>
<feature type="coiled-coil region" evidence="1">
    <location>
        <begin position="78"/>
        <end position="123"/>
    </location>
</feature>
<protein>
    <submittedName>
        <fullName evidence="3">Uncharacterized protein</fullName>
    </submittedName>
</protein>
<accession>A0A835LB36</accession>
<name>A0A835LB36_SPOEX</name>
<evidence type="ECO:0000313" key="4">
    <source>
        <dbReference type="Proteomes" id="UP000648187"/>
    </source>
</evidence>
<dbReference type="PANTHER" id="PTHR46601:SF1">
    <property type="entry name" value="ADF-H DOMAIN-CONTAINING PROTEIN"/>
    <property type="match status" value="1"/>
</dbReference>
<dbReference type="Proteomes" id="UP000648187">
    <property type="component" value="Unassembled WGS sequence"/>
</dbReference>
<sequence length="725" mass="84485">MGWLPEFYSFISFLLHGTDVPVGGSRSAAGCYPSGLCTLRIIESCVLEHRYLLIALSPLSIVLDLGITMAKPKKQTREERLRKKRLAEKKRYDNIKNNAELWAEKQEKNRKSYIRRKEQKKQLPINEMPPREQRLQRKRWRTNFKTYYLKKKQEKRTVALLEQNTPPQSPNNLSDAELVGIQNPIQESPLHDQSINIELESPVPGPSRITRSNSEQSCRLFPNLEVNSFCRKSPVCSSPVSSAVRRIRYNKDKEINHLKQIILKMKRQNERYKKQIQRIMPAKIKEIFPVLTDRNRRNSRMKQKVKQTQIHSLKTIPEVQRKEIEVFFEDDENSRLCSGKKECITRNKVRKQKRYISDTLVNLHEKFLKTSSYTISYSAFCKMRPFWWETKEHTIQGTARKIRTTEKLKKREEPKKCIEKLESTLDQYLIHCGNIVAQQKAFKHLKEHLQEGECIIHIDYSENYAVKCNNEIQSYHFGGSRKQLTLHTSVIYYLDDEKIQQVQSFCTVSECLRHDISAVWAHIVPILEFIGCMKMHQIVWNLESPVIAVRKLSCVDPECLYKTICCNHMNHLGLYRFEEVPHNLPVTPLANSTRQLREIGESFWTMSNKTNEHQDISGTPNKTANKEESNLSEIDKIRNCSHSKSKLGIHNTQGAIGKESTVMKKNETKGEGIDRADRFIESTGDAFDNISEITFSRDGNQHFSIDLENVNPYLLDSDDEDLNIF</sequence>